<dbReference type="GO" id="GO:0005524">
    <property type="term" value="F:ATP binding"/>
    <property type="evidence" value="ECO:0007669"/>
    <property type="project" value="UniProtKB-KW"/>
</dbReference>
<dbReference type="Gene3D" id="3.40.50.300">
    <property type="entry name" value="P-loop containing nucleotide triphosphate hydrolases"/>
    <property type="match status" value="2"/>
</dbReference>
<dbReference type="SUPFAM" id="SSF52540">
    <property type="entry name" value="P-loop containing nucleoside triphosphate hydrolases"/>
    <property type="match status" value="2"/>
</dbReference>
<dbReference type="OrthoDB" id="501320at2"/>
<evidence type="ECO:0000313" key="10">
    <source>
        <dbReference type="EMBL" id="TEB10394.1"/>
    </source>
</evidence>
<keyword evidence="10" id="KW-0378">Hydrolase</keyword>
<evidence type="ECO:0000259" key="9">
    <source>
        <dbReference type="PROSITE" id="PS50893"/>
    </source>
</evidence>
<evidence type="ECO:0000313" key="11">
    <source>
        <dbReference type="Proteomes" id="UP000297597"/>
    </source>
</evidence>
<dbReference type="SMART" id="SM00382">
    <property type="entry name" value="AAA"/>
    <property type="match status" value="2"/>
</dbReference>
<dbReference type="InterPro" id="IPR003593">
    <property type="entry name" value="AAA+_ATPase"/>
</dbReference>
<keyword evidence="5" id="KW-0547">Nucleotide-binding</keyword>
<evidence type="ECO:0000256" key="8">
    <source>
        <dbReference type="ARBA" id="ARBA00023136"/>
    </source>
</evidence>
<evidence type="ECO:0000256" key="5">
    <source>
        <dbReference type="ARBA" id="ARBA00022741"/>
    </source>
</evidence>
<dbReference type="Proteomes" id="UP000297597">
    <property type="component" value="Unassembled WGS sequence"/>
</dbReference>
<evidence type="ECO:0000256" key="6">
    <source>
        <dbReference type="ARBA" id="ARBA00022840"/>
    </source>
</evidence>
<dbReference type="AlphaFoldDB" id="A0A4Y7RN21"/>
<proteinExistence type="inferred from homology"/>
<dbReference type="InterPro" id="IPR050095">
    <property type="entry name" value="ECF_ABC_transporter_ATP-bd"/>
</dbReference>
<feature type="domain" description="ABC transporter" evidence="9">
    <location>
        <begin position="4"/>
        <end position="244"/>
    </location>
</feature>
<protein>
    <submittedName>
        <fullName evidence="10">Putative HMP/thiamine import ATP-binding protein YkoD</fullName>
        <ecNumber evidence="10">3.6.3.-</ecNumber>
    </submittedName>
</protein>
<keyword evidence="3" id="KW-0813">Transport</keyword>
<evidence type="ECO:0000256" key="7">
    <source>
        <dbReference type="ARBA" id="ARBA00022967"/>
    </source>
</evidence>
<reference evidence="10 11" key="1">
    <citation type="journal article" date="2018" name="Environ. Microbiol.">
        <title>Novel energy conservation strategies and behaviour of Pelotomaculum schinkii driving syntrophic propionate catabolism.</title>
        <authorList>
            <person name="Hidalgo-Ahumada C.A.P."/>
            <person name="Nobu M.K."/>
            <person name="Narihiro T."/>
            <person name="Tamaki H."/>
            <person name="Liu W.T."/>
            <person name="Kamagata Y."/>
            <person name="Stams A.J.M."/>
            <person name="Imachi H."/>
            <person name="Sousa D.Z."/>
        </authorList>
    </citation>
    <scope>NUCLEOTIDE SEQUENCE [LARGE SCALE GENOMIC DNA]</scope>
    <source>
        <strain evidence="10 11">MGP</strain>
    </source>
</reference>
<organism evidence="10 11">
    <name type="scientific">Pelotomaculum propionicicum</name>
    <dbReference type="NCBI Taxonomy" id="258475"/>
    <lineage>
        <taxon>Bacteria</taxon>
        <taxon>Bacillati</taxon>
        <taxon>Bacillota</taxon>
        <taxon>Clostridia</taxon>
        <taxon>Eubacteriales</taxon>
        <taxon>Desulfotomaculaceae</taxon>
        <taxon>Pelotomaculum</taxon>
    </lineage>
</organism>
<dbReference type="EMBL" id="QFFZ01000027">
    <property type="protein sequence ID" value="TEB10394.1"/>
    <property type="molecule type" value="Genomic_DNA"/>
</dbReference>
<keyword evidence="11" id="KW-1185">Reference proteome</keyword>
<dbReference type="GO" id="GO:0016887">
    <property type="term" value="F:ATP hydrolysis activity"/>
    <property type="evidence" value="ECO:0007669"/>
    <property type="project" value="InterPro"/>
</dbReference>
<comment type="similarity">
    <text evidence="2">Belongs to the ABC transporter superfamily.</text>
</comment>
<dbReference type="InterPro" id="IPR015856">
    <property type="entry name" value="ABC_transpr_CbiO/EcfA_su"/>
</dbReference>
<keyword evidence="6 10" id="KW-0067">ATP-binding</keyword>
<dbReference type="PANTHER" id="PTHR43553:SF27">
    <property type="entry name" value="ENERGY-COUPLING FACTOR TRANSPORTER ATP-BINDING PROTEIN ECFA2"/>
    <property type="match status" value="1"/>
</dbReference>
<gene>
    <name evidence="10" type="primary">ykoD_1</name>
    <name evidence="10" type="ORF">Pmgp_02406</name>
</gene>
<evidence type="ECO:0000256" key="3">
    <source>
        <dbReference type="ARBA" id="ARBA00022448"/>
    </source>
</evidence>
<dbReference type="GO" id="GO:0042626">
    <property type="term" value="F:ATPase-coupled transmembrane transporter activity"/>
    <property type="evidence" value="ECO:0007669"/>
    <property type="project" value="TreeGrafter"/>
</dbReference>
<dbReference type="PANTHER" id="PTHR43553">
    <property type="entry name" value="HEAVY METAL TRANSPORTER"/>
    <property type="match status" value="1"/>
</dbReference>
<dbReference type="InterPro" id="IPR003439">
    <property type="entry name" value="ABC_transporter-like_ATP-bd"/>
</dbReference>
<accession>A0A4Y7RN21</accession>
<dbReference type="EC" id="3.6.3.-" evidence="10"/>
<dbReference type="Pfam" id="PF00005">
    <property type="entry name" value="ABC_tran"/>
    <property type="match status" value="2"/>
</dbReference>
<dbReference type="PROSITE" id="PS50893">
    <property type="entry name" value="ABC_TRANSPORTER_2"/>
    <property type="match status" value="2"/>
</dbReference>
<comment type="caution">
    <text evidence="10">The sequence shown here is derived from an EMBL/GenBank/DDBJ whole genome shotgun (WGS) entry which is preliminary data.</text>
</comment>
<keyword evidence="4" id="KW-1003">Cell membrane</keyword>
<evidence type="ECO:0000256" key="4">
    <source>
        <dbReference type="ARBA" id="ARBA00022475"/>
    </source>
</evidence>
<dbReference type="InterPro" id="IPR017871">
    <property type="entry name" value="ABC_transporter-like_CS"/>
</dbReference>
<sequence length="570" mass="63264">MPLYKVENLTYFYPEAEKAALSDISLEIGEGEFILVSGCSGSGKSSLARALAGLIPDSYGGRIGGKVYFQGRDIRAMDRRKLAREVGMVFQDPEKQIVQTHVEAEIAFGLENLGLENKEMQRRVAEVVCFMNLEQIRGACTANLSGGQKQKLALASVLAMQPHVLVLDEPTSQLDPVSAEDILNLVKRLNEEMGFTVIMIEQRLERCYHLADRVLLMEKGRIACDGSARKVARSAIKRGMPFVPPVARFFAGLEVPSVPLTVKEGRKMLRSFIRNINPGEERQDVLRHGGGLSAHAPERKSAVRLKNLWFTYPGGQEVLKDVSIDIKEGEFVAILGENGAGKSTMLRQLTGMLRPDRGTVEVLGRDVGRNGFKEIRRHTAYLSQNPNDYLFQDTVEDELLFTLKNFGLKDKSAVDEMLERFHLTRYRRVNPRDLSSGERQRVALASVLVTAPGLIILDEPTRGVDFRLKAEMGRFLQQEAEKGRTVIVVTHDVEFAAEYAARAVMMFSGRVVSDGGKHEVLGKSVFYSPQLAKMCRGICDGVLTFSEARDRIYPLVTGGAVADEKPGVKM</sequence>
<dbReference type="PROSITE" id="PS00211">
    <property type="entry name" value="ABC_TRANSPORTER_1"/>
    <property type="match status" value="2"/>
</dbReference>
<evidence type="ECO:0000256" key="1">
    <source>
        <dbReference type="ARBA" id="ARBA00004202"/>
    </source>
</evidence>
<evidence type="ECO:0000256" key="2">
    <source>
        <dbReference type="ARBA" id="ARBA00005417"/>
    </source>
</evidence>
<feature type="domain" description="ABC transporter" evidence="9">
    <location>
        <begin position="303"/>
        <end position="533"/>
    </location>
</feature>
<keyword evidence="8" id="KW-0472">Membrane</keyword>
<name>A0A4Y7RN21_9FIRM</name>
<dbReference type="NCBIfam" id="NF010167">
    <property type="entry name" value="PRK13648.1"/>
    <property type="match status" value="2"/>
</dbReference>
<keyword evidence="7" id="KW-1278">Translocase</keyword>
<dbReference type="GO" id="GO:0043190">
    <property type="term" value="C:ATP-binding cassette (ABC) transporter complex"/>
    <property type="evidence" value="ECO:0007669"/>
    <property type="project" value="TreeGrafter"/>
</dbReference>
<dbReference type="InterPro" id="IPR027417">
    <property type="entry name" value="P-loop_NTPase"/>
</dbReference>
<dbReference type="CDD" id="cd03225">
    <property type="entry name" value="ABC_cobalt_CbiO_domain1"/>
    <property type="match status" value="2"/>
</dbReference>
<dbReference type="FunFam" id="3.40.50.300:FF:000224">
    <property type="entry name" value="Energy-coupling factor transporter ATP-binding protein EcfA"/>
    <property type="match status" value="1"/>
</dbReference>
<dbReference type="RefSeq" id="WP_134214228.1">
    <property type="nucleotide sequence ID" value="NZ_QFFZ01000027.1"/>
</dbReference>
<comment type="subcellular location">
    <subcellularLocation>
        <location evidence="1">Cell membrane</location>
        <topology evidence="1">Peripheral membrane protein</topology>
    </subcellularLocation>
</comment>